<dbReference type="SUPFAM" id="SSF102405">
    <property type="entry name" value="MCP/YpsA-like"/>
    <property type="match status" value="1"/>
</dbReference>
<dbReference type="InterPro" id="IPR031100">
    <property type="entry name" value="LOG_fam"/>
</dbReference>
<dbReference type="InterPro" id="IPR005269">
    <property type="entry name" value="LOG"/>
</dbReference>
<accession>A0A0H4HXF5</accession>
<keyword evidence="3" id="KW-0203">Cytokinin biosynthesis</keyword>
<comment type="similarity">
    <text evidence="2 3">Belongs to the LOG family.</text>
</comment>
<proteinExistence type="inferred from homology"/>
<dbReference type="GO" id="GO:0008714">
    <property type="term" value="F:AMP nucleosidase activity"/>
    <property type="evidence" value="ECO:0007669"/>
    <property type="project" value="UniProtKB-EC"/>
</dbReference>
<dbReference type="EMBL" id="CP011494">
    <property type="protein sequence ID" value="AKO51336.1"/>
    <property type="molecule type" value="Genomic_DNA"/>
</dbReference>
<dbReference type="STRING" id="330734.ABA45_01920"/>
<dbReference type="EC" id="3.2.2.n1" evidence="3"/>
<dbReference type="Pfam" id="PF03641">
    <property type="entry name" value="Lysine_decarbox"/>
    <property type="match status" value="1"/>
</dbReference>
<dbReference type="Gene3D" id="3.40.50.450">
    <property type="match status" value="1"/>
</dbReference>
<dbReference type="PATRIC" id="fig|330734.3.peg.420"/>
<reference evidence="4 5" key="1">
    <citation type="submission" date="2015-05" db="EMBL/GenBank/DDBJ databases">
        <title>Complete genome of Marinobacter psychrophilus strain 20041T isolated from sea-ice of the Canadian Basin.</title>
        <authorList>
            <person name="Song L."/>
            <person name="Ren L."/>
            <person name="Yu Y."/>
            <person name="Wang X."/>
        </authorList>
    </citation>
    <scope>NUCLEOTIDE SEQUENCE [LARGE SCALE GENOMIC DNA]</scope>
    <source>
        <strain evidence="4 5">20041</strain>
    </source>
</reference>
<dbReference type="PANTHER" id="PTHR31223:SF70">
    <property type="entry name" value="LOG FAMILY PROTEIN YJL055W"/>
    <property type="match status" value="1"/>
</dbReference>
<protein>
    <recommendedName>
        <fullName evidence="3">Cytokinin riboside 5'-monophosphate phosphoribohydrolase</fullName>
        <ecNumber evidence="3">3.2.2.n1</ecNumber>
    </recommendedName>
</protein>
<evidence type="ECO:0000256" key="1">
    <source>
        <dbReference type="ARBA" id="ARBA00000274"/>
    </source>
</evidence>
<keyword evidence="3" id="KW-0378">Hydrolase</keyword>
<dbReference type="Proteomes" id="UP000036406">
    <property type="component" value="Chromosome"/>
</dbReference>
<gene>
    <name evidence="4" type="ORF">ABA45_01920</name>
</gene>
<name>A0A0H4HXF5_9GAMM</name>
<evidence type="ECO:0000313" key="5">
    <source>
        <dbReference type="Proteomes" id="UP000036406"/>
    </source>
</evidence>
<evidence type="ECO:0000256" key="3">
    <source>
        <dbReference type="RuleBase" id="RU363015"/>
    </source>
</evidence>
<keyword evidence="5" id="KW-1185">Reference proteome</keyword>
<dbReference type="GO" id="GO:0009691">
    <property type="term" value="P:cytokinin biosynthetic process"/>
    <property type="evidence" value="ECO:0007669"/>
    <property type="project" value="UniProtKB-UniRule"/>
</dbReference>
<dbReference type="NCBIfam" id="TIGR00730">
    <property type="entry name" value="Rossman fold protein, TIGR00730 family"/>
    <property type="match status" value="1"/>
</dbReference>
<sequence>MRNIRSIAVFCGSNMGASSVYAEQAEALGATLVENGVTLVYGGTHKGLMGVLADAVLSRDGRAHGVITERLQAKGHIHPNLTNSEIVPTMRTRKERMAELSDAFIALPGGIGTMEEFMEAWTLNQLGELDKPVGLLNINGFFEPFMAFIDQMIKEAFLPPSHRQSMVLESDPQQLLNGLRNFQPVTVPKWL</sequence>
<dbReference type="KEGG" id="mpq:ABA45_01920"/>
<dbReference type="RefSeq" id="WP_048384045.1">
    <property type="nucleotide sequence ID" value="NZ_CP011494.1"/>
</dbReference>
<dbReference type="GO" id="GO:0005829">
    <property type="term" value="C:cytosol"/>
    <property type="evidence" value="ECO:0007669"/>
    <property type="project" value="TreeGrafter"/>
</dbReference>
<evidence type="ECO:0000313" key="4">
    <source>
        <dbReference type="EMBL" id="AKO51336.1"/>
    </source>
</evidence>
<dbReference type="PANTHER" id="PTHR31223">
    <property type="entry name" value="LOG FAMILY PROTEIN YJL055W"/>
    <property type="match status" value="1"/>
</dbReference>
<organism evidence="4 5">
    <name type="scientific">Marinobacter psychrophilus</name>
    <dbReference type="NCBI Taxonomy" id="330734"/>
    <lineage>
        <taxon>Bacteria</taxon>
        <taxon>Pseudomonadati</taxon>
        <taxon>Pseudomonadota</taxon>
        <taxon>Gammaproteobacteria</taxon>
        <taxon>Pseudomonadales</taxon>
        <taxon>Marinobacteraceae</taxon>
        <taxon>Marinobacter</taxon>
    </lineage>
</organism>
<comment type="catalytic activity">
    <reaction evidence="1">
        <text>AMP + H2O = D-ribose 5-phosphate + adenine</text>
        <dbReference type="Rhea" id="RHEA:20129"/>
        <dbReference type="ChEBI" id="CHEBI:15377"/>
        <dbReference type="ChEBI" id="CHEBI:16708"/>
        <dbReference type="ChEBI" id="CHEBI:78346"/>
        <dbReference type="ChEBI" id="CHEBI:456215"/>
        <dbReference type="EC" id="3.2.2.4"/>
    </reaction>
</comment>
<dbReference type="AlphaFoldDB" id="A0A0H4HXF5"/>
<evidence type="ECO:0000256" key="2">
    <source>
        <dbReference type="ARBA" id="ARBA00006763"/>
    </source>
</evidence>